<evidence type="ECO:0000313" key="2">
    <source>
        <dbReference type="Proteomes" id="UP000247409"/>
    </source>
</evidence>
<evidence type="ECO:0008006" key="3">
    <source>
        <dbReference type="Google" id="ProtNLM"/>
    </source>
</evidence>
<dbReference type="AlphaFoldDB" id="A0A2V3IHL7"/>
<evidence type="ECO:0000313" key="1">
    <source>
        <dbReference type="EMBL" id="PXF41605.1"/>
    </source>
</evidence>
<gene>
    <name evidence="1" type="ORF">BWQ96_08671</name>
</gene>
<name>A0A2V3IHL7_9FLOR</name>
<sequence>MKYIGSAETLAAGEAIDDGKVLANAFRKLLAVKVDLFAVVDSKYLFDTLSTFRNATDCCMRAEVSFIRYEFETVNVSRIIWIPGKLNLADPLTKLDSPLCTSLEILLYSGSIPLDTTSCEHLISGRCTG</sequence>
<proteinExistence type="predicted"/>
<dbReference type="EMBL" id="NBIV01000206">
    <property type="protein sequence ID" value="PXF41605.1"/>
    <property type="molecule type" value="Genomic_DNA"/>
</dbReference>
<reference evidence="1 2" key="1">
    <citation type="journal article" date="2018" name="Mol. Biol. Evol.">
        <title>Analysis of the draft genome of the red seaweed Gracilariopsis chorda provides insights into genome size evolution in Rhodophyta.</title>
        <authorList>
            <person name="Lee J."/>
            <person name="Yang E.C."/>
            <person name="Graf L."/>
            <person name="Yang J.H."/>
            <person name="Qiu H."/>
            <person name="Zel Zion U."/>
            <person name="Chan C.X."/>
            <person name="Stephens T.G."/>
            <person name="Weber A.P.M."/>
            <person name="Boo G.H."/>
            <person name="Boo S.M."/>
            <person name="Kim K.M."/>
            <person name="Shin Y."/>
            <person name="Jung M."/>
            <person name="Lee S.J."/>
            <person name="Yim H.S."/>
            <person name="Lee J.H."/>
            <person name="Bhattacharya D."/>
            <person name="Yoon H.S."/>
        </authorList>
    </citation>
    <scope>NUCLEOTIDE SEQUENCE [LARGE SCALE GENOMIC DNA]</scope>
    <source>
        <strain evidence="1 2">SKKU-2015</strain>
        <tissue evidence="1">Whole body</tissue>
    </source>
</reference>
<dbReference type="Proteomes" id="UP000247409">
    <property type="component" value="Unassembled WGS sequence"/>
</dbReference>
<protein>
    <recommendedName>
        <fullName evidence="3">RNase H type-1 domain-containing protein</fullName>
    </recommendedName>
</protein>
<dbReference type="OrthoDB" id="409273at2759"/>
<keyword evidence="2" id="KW-1185">Reference proteome</keyword>
<organism evidence="1 2">
    <name type="scientific">Gracilariopsis chorda</name>
    <dbReference type="NCBI Taxonomy" id="448386"/>
    <lineage>
        <taxon>Eukaryota</taxon>
        <taxon>Rhodophyta</taxon>
        <taxon>Florideophyceae</taxon>
        <taxon>Rhodymeniophycidae</taxon>
        <taxon>Gracilariales</taxon>
        <taxon>Gracilariaceae</taxon>
        <taxon>Gracilariopsis</taxon>
    </lineage>
</organism>
<comment type="caution">
    <text evidence="1">The sequence shown here is derived from an EMBL/GenBank/DDBJ whole genome shotgun (WGS) entry which is preliminary data.</text>
</comment>
<accession>A0A2V3IHL7</accession>